<reference evidence="3" key="1">
    <citation type="journal article" date="2015" name="Nat. Genet.">
        <title>The genome and transcriptome of the zoonotic hookworm Ancylostoma ceylanicum identify infection-specific gene families.</title>
        <authorList>
            <person name="Schwarz E.M."/>
            <person name="Hu Y."/>
            <person name="Antoshechkin I."/>
            <person name="Miller M.M."/>
            <person name="Sternberg P.W."/>
            <person name="Aroian R.V."/>
        </authorList>
    </citation>
    <scope>NUCLEOTIDE SEQUENCE</scope>
    <source>
        <strain evidence="3">HY135</strain>
    </source>
</reference>
<dbReference type="Proteomes" id="UP000024635">
    <property type="component" value="Unassembled WGS sequence"/>
</dbReference>
<accession>A0A016WDA0</accession>
<comment type="caution">
    <text evidence="2">The sequence shown here is derived from an EMBL/GenBank/DDBJ whole genome shotgun (WGS) entry which is preliminary data.</text>
</comment>
<name>A0A016WDA0_9BILA</name>
<sequence length="255" mass="28820">MDRICFTYGDDLIWRDPNEISKKFERDSGVALWGDPEIANSRPVRNWLVGEGEDEDLETALASRPASPDDDEEAKSTDHERGDFVRELPSVFPRPAVKKIVPTGWVELPSRDNPCSQRQASTRVVSCPSPGSADIFEFLGQHSEYFTQHNRLSPSVAQFIGHFHALIPRLRAVEMDLKHIVDQVKSGIITEEQIAHYMSQSEKVEYDRLVLGLAGLRVEMANLLRRMQSNTRATDAGNDRVALQDPPIYDFPFSL</sequence>
<organism evidence="2 3">
    <name type="scientific">Ancylostoma ceylanicum</name>
    <dbReference type="NCBI Taxonomy" id="53326"/>
    <lineage>
        <taxon>Eukaryota</taxon>
        <taxon>Metazoa</taxon>
        <taxon>Ecdysozoa</taxon>
        <taxon>Nematoda</taxon>
        <taxon>Chromadorea</taxon>
        <taxon>Rhabditida</taxon>
        <taxon>Rhabditina</taxon>
        <taxon>Rhabditomorpha</taxon>
        <taxon>Strongyloidea</taxon>
        <taxon>Ancylostomatidae</taxon>
        <taxon>Ancylostomatinae</taxon>
        <taxon>Ancylostoma</taxon>
    </lineage>
</organism>
<dbReference type="STRING" id="53326.A0A016WDA0"/>
<dbReference type="EMBL" id="JARK01000364">
    <property type="protein sequence ID" value="EYC37824.1"/>
    <property type="molecule type" value="Genomic_DNA"/>
</dbReference>
<proteinExistence type="predicted"/>
<feature type="region of interest" description="Disordered" evidence="1">
    <location>
        <begin position="56"/>
        <end position="83"/>
    </location>
</feature>
<feature type="compositionally biased region" description="Basic and acidic residues" evidence="1">
    <location>
        <begin position="74"/>
        <end position="83"/>
    </location>
</feature>
<gene>
    <name evidence="2" type="primary">Acey_s0764.g2153</name>
    <name evidence="2" type="ORF">Y032_0764g2153</name>
</gene>
<dbReference type="OrthoDB" id="5872799at2759"/>
<evidence type="ECO:0000313" key="3">
    <source>
        <dbReference type="Proteomes" id="UP000024635"/>
    </source>
</evidence>
<dbReference type="AlphaFoldDB" id="A0A016WDA0"/>
<protein>
    <submittedName>
        <fullName evidence="2">Uncharacterized protein</fullName>
    </submittedName>
</protein>
<evidence type="ECO:0000313" key="2">
    <source>
        <dbReference type="EMBL" id="EYC37824.1"/>
    </source>
</evidence>
<evidence type="ECO:0000256" key="1">
    <source>
        <dbReference type="SAM" id="MobiDB-lite"/>
    </source>
</evidence>
<keyword evidence="3" id="KW-1185">Reference proteome</keyword>